<dbReference type="PRINTS" id="PR02008">
    <property type="entry name" value="RCMTFAMILY"/>
</dbReference>
<reference evidence="3 4" key="1">
    <citation type="submission" date="2017-09" db="EMBL/GenBank/DDBJ databases">
        <title>Genome sequencing of Besnoitia besnoiti strain Bb-Ger1.</title>
        <authorList>
            <person name="Schares G."/>
            <person name="Venepally P."/>
            <person name="Lorenzi H.A."/>
        </authorList>
    </citation>
    <scope>NUCLEOTIDE SEQUENCE [LARGE SCALE GENOMIC DNA]</scope>
    <source>
        <strain evidence="3 4">Bb-Ger1</strain>
    </source>
</reference>
<dbReference type="OrthoDB" id="435282at2759"/>
<dbReference type="KEGG" id="bbes:BESB_003340"/>
<comment type="caution">
    <text evidence="3">The sequence shown here is derived from an EMBL/GenBank/DDBJ whole genome shotgun (WGS) entry which is preliminary data.</text>
</comment>
<dbReference type="InterPro" id="IPR029063">
    <property type="entry name" value="SAM-dependent_MTases_sf"/>
</dbReference>
<gene>
    <name evidence="3" type="ORF">BESB_003340</name>
</gene>
<dbReference type="InterPro" id="IPR023267">
    <property type="entry name" value="RCMT"/>
</dbReference>
<dbReference type="STRING" id="94643.A0A2A9MPJ8"/>
<accession>A0A2A9MPJ8</accession>
<keyword evidence="4" id="KW-1185">Reference proteome</keyword>
<dbReference type="Pfam" id="PF01189">
    <property type="entry name" value="Methyltr_RsmB-F"/>
    <property type="match status" value="1"/>
</dbReference>
<sequence length="783" mass="83789">MAEIYTEAGRILTAMETRSMGLRAALYEGGRGDKHNPLIPKVCALVCRTLEHKRELEGLLLSTGLLREASCAKGQEPGLSGEGDDDIRFLEKHRGLVFAMAFDFLFGRKKILGGGRCKRLVVERLQALRRDLLARGVAAAAERGGRSKRARSEGESASAADGEAPDARRRKGKKQRRERDADDASVALDPLLPCCGLRVAAASSRLLLHSAFVREGLVAMQDRASSLAAIAAEVTPGDVVLDACAAPGSKTLHVLDRLRGRGRLVALERDRTRAAALLRRLLRQGGLDGPFTDARCLPRSRLSASASAPSPDSSKKGMRARDADGGDCEATRGVGEGGTRVYEAYAQYATRRPLYFTRASAATSAEESTSPDSSGASTPRPSSSPSPSAPAPGADGLPALLVEVRVVDFLSISGALPPFCFVQKMLLDPSCSGSGLPLHLSHSQIDLPSSSSVSSASRVSSSSSSAASRTSRAPAQASSRPADLAASASPASLGFCALPPLDALSRLSPPPWHLSRVRQLASFQRRLLTHALTQFPRLTVCCYSTCSSYVEENEAVVDYALASLRGDQESREKRAHADDAEAGGAWRLRRGREVDTRWFPSPELLKRMTQKLRQEVERGGDEAPDAARDDAPRIQQTRSSSEGGAQPAKEIETWREALQTFGPCCIRSSPGTHCCRGFFLARLERAPPAASESELWQEGSNGNSEGKERRVLGLQADSAKQRDGEPAGRRGWRQSEARHDATGAGAAATAPPAARKDTNPAKKTSRSRAAFQKGKLKKGLIIH</sequence>
<evidence type="ECO:0000256" key="1">
    <source>
        <dbReference type="SAM" id="MobiDB-lite"/>
    </source>
</evidence>
<dbReference type="Gene3D" id="3.40.50.150">
    <property type="entry name" value="Vaccinia Virus protein VP39"/>
    <property type="match status" value="2"/>
</dbReference>
<organism evidence="3 4">
    <name type="scientific">Besnoitia besnoiti</name>
    <name type="common">Apicomplexan protozoan</name>
    <dbReference type="NCBI Taxonomy" id="94643"/>
    <lineage>
        <taxon>Eukaryota</taxon>
        <taxon>Sar</taxon>
        <taxon>Alveolata</taxon>
        <taxon>Apicomplexa</taxon>
        <taxon>Conoidasida</taxon>
        <taxon>Coccidia</taxon>
        <taxon>Eucoccidiorida</taxon>
        <taxon>Eimeriorina</taxon>
        <taxon>Sarcocystidae</taxon>
        <taxon>Besnoitia</taxon>
    </lineage>
</organism>
<feature type="region of interest" description="Disordered" evidence="1">
    <location>
        <begin position="690"/>
        <end position="709"/>
    </location>
</feature>
<evidence type="ECO:0000313" key="4">
    <source>
        <dbReference type="Proteomes" id="UP000224006"/>
    </source>
</evidence>
<feature type="region of interest" description="Disordered" evidence="1">
    <location>
        <begin position="360"/>
        <end position="392"/>
    </location>
</feature>
<dbReference type="RefSeq" id="XP_029222002.1">
    <property type="nucleotide sequence ID" value="XM_029359089.1"/>
</dbReference>
<protein>
    <recommendedName>
        <fullName evidence="2">SAM-dependent methyltransferase RsmB-F/NOP2-type catalytic core domain-containing protein</fullName>
    </recommendedName>
</protein>
<feature type="compositionally biased region" description="Low complexity" evidence="1">
    <location>
        <begin position="298"/>
        <end position="312"/>
    </location>
</feature>
<evidence type="ECO:0000259" key="2">
    <source>
        <dbReference type="Pfam" id="PF01189"/>
    </source>
</evidence>
<dbReference type="Proteomes" id="UP000224006">
    <property type="component" value="Chromosome I"/>
</dbReference>
<dbReference type="AlphaFoldDB" id="A0A2A9MPJ8"/>
<feature type="region of interest" description="Disordered" evidence="1">
    <location>
        <begin position="298"/>
        <end position="333"/>
    </location>
</feature>
<dbReference type="EMBL" id="NWUJ01000001">
    <property type="protein sequence ID" value="PFH37993.1"/>
    <property type="molecule type" value="Genomic_DNA"/>
</dbReference>
<feature type="compositionally biased region" description="Polar residues" evidence="1">
    <location>
        <begin position="634"/>
        <end position="643"/>
    </location>
</feature>
<dbReference type="PANTHER" id="PTHR22807:SF4">
    <property type="entry name" value="28S RRNA (CYTOSINE-C(5))-METHYLTRANSFERASE"/>
    <property type="match status" value="1"/>
</dbReference>
<name>A0A2A9MPJ8_BESBE</name>
<dbReference type="PANTHER" id="PTHR22807">
    <property type="entry name" value="NOP2 YEAST -RELATED NOL1/NOP2/FMU SUN DOMAIN-CONTAINING"/>
    <property type="match status" value="1"/>
</dbReference>
<feature type="compositionally biased region" description="Low complexity" evidence="1">
    <location>
        <begin position="360"/>
        <end position="381"/>
    </location>
</feature>
<dbReference type="SUPFAM" id="SSF53335">
    <property type="entry name" value="S-adenosyl-L-methionine-dependent methyltransferases"/>
    <property type="match status" value="2"/>
</dbReference>
<feature type="region of interest" description="Disordered" evidence="1">
    <location>
        <begin position="714"/>
        <end position="783"/>
    </location>
</feature>
<feature type="compositionally biased region" description="Basic and acidic residues" evidence="1">
    <location>
        <begin position="313"/>
        <end position="324"/>
    </location>
</feature>
<feature type="compositionally biased region" description="Basic and acidic residues" evidence="1">
    <location>
        <begin position="719"/>
        <end position="741"/>
    </location>
</feature>
<feature type="compositionally biased region" description="Basic and acidic residues" evidence="1">
    <location>
        <begin position="612"/>
        <end position="632"/>
    </location>
</feature>
<feature type="region of interest" description="Disordered" evidence="1">
    <location>
        <begin position="611"/>
        <end position="648"/>
    </location>
</feature>
<dbReference type="GeneID" id="40305397"/>
<feature type="compositionally biased region" description="Basic residues" evidence="1">
    <location>
        <begin position="774"/>
        <end position="783"/>
    </location>
</feature>
<dbReference type="InterPro" id="IPR049560">
    <property type="entry name" value="MeTrfase_RsmB-F_NOP2_cat"/>
</dbReference>
<dbReference type="GO" id="GO:0070475">
    <property type="term" value="P:rRNA base methylation"/>
    <property type="evidence" value="ECO:0007669"/>
    <property type="project" value="TreeGrafter"/>
</dbReference>
<evidence type="ECO:0000313" key="3">
    <source>
        <dbReference type="EMBL" id="PFH37993.1"/>
    </source>
</evidence>
<feature type="compositionally biased region" description="Low complexity" evidence="1">
    <location>
        <begin position="742"/>
        <end position="753"/>
    </location>
</feature>
<feature type="region of interest" description="Disordered" evidence="1">
    <location>
        <begin position="449"/>
        <end position="483"/>
    </location>
</feature>
<feature type="region of interest" description="Disordered" evidence="1">
    <location>
        <begin position="144"/>
        <end position="182"/>
    </location>
</feature>
<dbReference type="VEuPathDB" id="ToxoDB:BESB_003340"/>
<dbReference type="GO" id="GO:0008173">
    <property type="term" value="F:RNA methyltransferase activity"/>
    <property type="evidence" value="ECO:0007669"/>
    <property type="project" value="InterPro"/>
</dbReference>
<proteinExistence type="predicted"/>
<feature type="domain" description="SAM-dependent methyltransferase RsmB-F/NOP2-type catalytic core" evidence="2">
    <location>
        <begin position="233"/>
        <end position="283"/>
    </location>
</feature>
<dbReference type="GO" id="GO:0005730">
    <property type="term" value="C:nucleolus"/>
    <property type="evidence" value="ECO:0007669"/>
    <property type="project" value="TreeGrafter"/>
</dbReference>